<sequence length="119" mass="13924">MVVTVLVGKEEHSFHLDEDQLCKCLSFFDSALRGGFKESKELAVQLPEADVKAFQVFEEWMVQCSVPEVDDWPKRSKRLVWLDKLEDMDFQLLYKSFLLIDFLQVSELRRPLLNALISK</sequence>
<dbReference type="EMBL" id="KZ613493">
    <property type="protein sequence ID" value="PMD18678.1"/>
    <property type="molecule type" value="Genomic_DNA"/>
</dbReference>
<organism evidence="1 2">
    <name type="scientific">Hyaloscypha hepaticicola</name>
    <dbReference type="NCBI Taxonomy" id="2082293"/>
    <lineage>
        <taxon>Eukaryota</taxon>
        <taxon>Fungi</taxon>
        <taxon>Dikarya</taxon>
        <taxon>Ascomycota</taxon>
        <taxon>Pezizomycotina</taxon>
        <taxon>Leotiomycetes</taxon>
        <taxon>Helotiales</taxon>
        <taxon>Hyaloscyphaceae</taxon>
        <taxon>Hyaloscypha</taxon>
    </lineage>
</organism>
<dbReference type="SUPFAM" id="SSF54695">
    <property type="entry name" value="POZ domain"/>
    <property type="match status" value="1"/>
</dbReference>
<dbReference type="AlphaFoldDB" id="A0A2J6PXD5"/>
<keyword evidence="2" id="KW-1185">Reference proteome</keyword>
<reference evidence="1 2" key="1">
    <citation type="submission" date="2016-05" db="EMBL/GenBank/DDBJ databases">
        <title>A degradative enzymes factory behind the ericoid mycorrhizal symbiosis.</title>
        <authorList>
            <consortium name="DOE Joint Genome Institute"/>
            <person name="Martino E."/>
            <person name="Morin E."/>
            <person name="Grelet G."/>
            <person name="Kuo A."/>
            <person name="Kohler A."/>
            <person name="Daghino S."/>
            <person name="Barry K."/>
            <person name="Choi C."/>
            <person name="Cichocki N."/>
            <person name="Clum A."/>
            <person name="Copeland A."/>
            <person name="Hainaut M."/>
            <person name="Haridas S."/>
            <person name="Labutti K."/>
            <person name="Lindquist E."/>
            <person name="Lipzen A."/>
            <person name="Khouja H.-R."/>
            <person name="Murat C."/>
            <person name="Ohm R."/>
            <person name="Olson A."/>
            <person name="Spatafora J."/>
            <person name="Veneault-Fourrey C."/>
            <person name="Henrissat B."/>
            <person name="Grigoriev I."/>
            <person name="Martin F."/>
            <person name="Perotto S."/>
        </authorList>
    </citation>
    <scope>NUCLEOTIDE SEQUENCE [LARGE SCALE GENOMIC DNA]</scope>
    <source>
        <strain evidence="1 2">UAMH 7357</strain>
    </source>
</reference>
<proteinExistence type="predicted"/>
<gene>
    <name evidence="1" type="ORF">NA56DRAFT_242403</name>
</gene>
<dbReference type="OrthoDB" id="6359816at2759"/>
<dbReference type="InterPro" id="IPR011333">
    <property type="entry name" value="SKP1/BTB/POZ_sf"/>
</dbReference>
<evidence type="ECO:0000313" key="2">
    <source>
        <dbReference type="Proteomes" id="UP000235672"/>
    </source>
</evidence>
<dbReference type="Gene3D" id="3.30.710.10">
    <property type="entry name" value="Potassium Channel Kv1.1, Chain A"/>
    <property type="match status" value="1"/>
</dbReference>
<evidence type="ECO:0008006" key="3">
    <source>
        <dbReference type="Google" id="ProtNLM"/>
    </source>
</evidence>
<name>A0A2J6PXD5_9HELO</name>
<accession>A0A2J6PXD5</accession>
<protein>
    <recommendedName>
        <fullName evidence="3">BTB domain-containing protein</fullName>
    </recommendedName>
</protein>
<evidence type="ECO:0000313" key="1">
    <source>
        <dbReference type="EMBL" id="PMD18678.1"/>
    </source>
</evidence>
<dbReference type="Proteomes" id="UP000235672">
    <property type="component" value="Unassembled WGS sequence"/>
</dbReference>